<dbReference type="OrthoDB" id="151517at2759"/>
<dbReference type="GO" id="GO:0016020">
    <property type="term" value="C:membrane"/>
    <property type="evidence" value="ECO:0007669"/>
    <property type="project" value="TreeGrafter"/>
</dbReference>
<dbReference type="GO" id="GO:0030149">
    <property type="term" value="P:sphingolipid catabolic process"/>
    <property type="evidence" value="ECO:0007669"/>
    <property type="project" value="TreeGrafter"/>
</dbReference>
<evidence type="ECO:0000313" key="1">
    <source>
        <dbReference type="EMBL" id="KAG2428358.1"/>
    </source>
</evidence>
<organism evidence="1 2">
    <name type="scientific">Chlamydomonas incerta</name>
    <dbReference type="NCBI Taxonomy" id="51695"/>
    <lineage>
        <taxon>Eukaryota</taxon>
        <taxon>Viridiplantae</taxon>
        <taxon>Chlorophyta</taxon>
        <taxon>core chlorophytes</taxon>
        <taxon>Chlorophyceae</taxon>
        <taxon>CS clade</taxon>
        <taxon>Chlamydomonadales</taxon>
        <taxon>Chlamydomonadaceae</taxon>
        <taxon>Chlamydomonas</taxon>
    </lineage>
</organism>
<gene>
    <name evidence="1" type="ORF">HXX76_010503</name>
</gene>
<dbReference type="GO" id="GO:0046513">
    <property type="term" value="P:ceramide biosynthetic process"/>
    <property type="evidence" value="ECO:0007669"/>
    <property type="project" value="TreeGrafter"/>
</dbReference>
<reference evidence="1" key="1">
    <citation type="journal article" date="2020" name="bioRxiv">
        <title>Comparative genomics of Chlamydomonas.</title>
        <authorList>
            <person name="Craig R.J."/>
            <person name="Hasan A.R."/>
            <person name="Ness R.W."/>
            <person name="Keightley P.D."/>
        </authorList>
    </citation>
    <scope>NUCLEOTIDE SEQUENCE</scope>
    <source>
        <strain evidence="1">SAG 7.73</strain>
    </source>
</reference>
<dbReference type="Proteomes" id="UP000650467">
    <property type="component" value="Unassembled WGS sequence"/>
</dbReference>
<evidence type="ECO:0000313" key="2">
    <source>
        <dbReference type="Proteomes" id="UP000650467"/>
    </source>
</evidence>
<dbReference type="PANTHER" id="PTHR12393">
    <property type="entry name" value="SPHINGOMYELIN PHOSPHODIESTERASE RELATED"/>
    <property type="match status" value="1"/>
</dbReference>
<proteinExistence type="predicted"/>
<dbReference type="PANTHER" id="PTHR12393:SF6">
    <property type="entry name" value="SPHINGOMYELIN PHOSPHODIESTERASE 2"/>
    <property type="match status" value="1"/>
</dbReference>
<dbReference type="EMBL" id="JAEHOC010000035">
    <property type="protein sequence ID" value="KAG2428358.1"/>
    <property type="molecule type" value="Genomic_DNA"/>
</dbReference>
<accession>A0A835SRG6</accession>
<keyword evidence="2" id="KW-1185">Reference proteome</keyword>
<dbReference type="AlphaFoldDB" id="A0A835SRG6"/>
<name>A0A835SRG6_CHLIN</name>
<dbReference type="GO" id="GO:0004620">
    <property type="term" value="F:phospholipase activity"/>
    <property type="evidence" value="ECO:0007669"/>
    <property type="project" value="TreeGrafter"/>
</dbReference>
<comment type="caution">
    <text evidence="1">The sequence shown here is derived from an EMBL/GenBank/DDBJ whole genome shotgun (WGS) entry which is preliminary data.</text>
</comment>
<sequence>MAVQPWPGAAFVAHWGCTEPWRALSRWQRLRLLCLAASSHHPPSLDAALAQCGTVNEADALASAAAAGDLQACRRLYESEGCRQDERLVGTAAGLSGSLPVCQWLAEAMPETDGAQGSFLLPAAISAGHERVVEWAMERLGNRRFWNIACLEASCTWQYYEPWGRGLVAGMGPKQSFLLAAAASPTPDWAQNVGAEARGLASLRYLLLEDPAGLAQGRGAAAADWSSLFRHVAVDDADLPLLRVLHEQLGAAIDLVAVARGGSEEALSWAVAALEAAGQAPQPLSCSDLQVVLSSGNWVAADWLARHALAPPKQEILEQMRSGASSIRILDLQLLVGMRGGQDRAQALGRLRWLAELAEAVGGELAGATGGAPGEGAAAMIAPSL</sequence>
<protein>
    <submittedName>
        <fullName evidence="1">Uncharacterized protein</fullName>
    </submittedName>
</protein>
<dbReference type="GO" id="GO:0005783">
    <property type="term" value="C:endoplasmic reticulum"/>
    <property type="evidence" value="ECO:0007669"/>
    <property type="project" value="TreeGrafter"/>
</dbReference>
<dbReference type="GO" id="GO:0071944">
    <property type="term" value="C:cell periphery"/>
    <property type="evidence" value="ECO:0007669"/>
    <property type="project" value="TreeGrafter"/>
</dbReference>